<dbReference type="Proteomes" id="UP001239111">
    <property type="component" value="Chromosome 2"/>
</dbReference>
<accession>A0ACC2PAW9</accession>
<sequence>MIRSEGFGVVADNLLRDRKLLPSVEVYEDGIKKLKEKIRSELQVRRDLKAKISEAKKREAFEIQTLERLDEYEKIVTKQFESSYKMEDSESIKEISFVEKYEIMFQEQKKIWKQYEDKYEELPLAQKRLLSQVELMKCTISRKLINQKINEITKNALMKSRIEKRRRQLEIIGFAKSLLDLKKREKHCNALANEIKSLEFQEKELLSEVKDVERQSMERDRSVKSYKTSMQTQQPPKLDFSNVIFRQDVNSLHYDKSGVYYTFDQFWVTRE</sequence>
<name>A0ACC2PAW9_9HYME</name>
<protein>
    <submittedName>
        <fullName evidence="1">Uncharacterized protein</fullName>
    </submittedName>
</protein>
<reference evidence="1" key="1">
    <citation type="submission" date="2023-04" db="EMBL/GenBank/DDBJ databases">
        <title>A chromosome-level genome assembly of the parasitoid wasp Eretmocerus hayati.</title>
        <authorList>
            <person name="Zhong Y."/>
            <person name="Liu S."/>
            <person name="Liu Y."/>
        </authorList>
    </citation>
    <scope>NUCLEOTIDE SEQUENCE</scope>
    <source>
        <strain evidence="1">ZJU_SS_LIU_2023</strain>
    </source>
</reference>
<keyword evidence="2" id="KW-1185">Reference proteome</keyword>
<dbReference type="EMBL" id="CM056742">
    <property type="protein sequence ID" value="KAJ8680586.1"/>
    <property type="molecule type" value="Genomic_DNA"/>
</dbReference>
<evidence type="ECO:0000313" key="1">
    <source>
        <dbReference type="EMBL" id="KAJ8680586.1"/>
    </source>
</evidence>
<organism evidence="1 2">
    <name type="scientific">Eretmocerus hayati</name>
    <dbReference type="NCBI Taxonomy" id="131215"/>
    <lineage>
        <taxon>Eukaryota</taxon>
        <taxon>Metazoa</taxon>
        <taxon>Ecdysozoa</taxon>
        <taxon>Arthropoda</taxon>
        <taxon>Hexapoda</taxon>
        <taxon>Insecta</taxon>
        <taxon>Pterygota</taxon>
        <taxon>Neoptera</taxon>
        <taxon>Endopterygota</taxon>
        <taxon>Hymenoptera</taxon>
        <taxon>Apocrita</taxon>
        <taxon>Proctotrupomorpha</taxon>
        <taxon>Chalcidoidea</taxon>
        <taxon>Aphelinidae</taxon>
        <taxon>Aphelininae</taxon>
        <taxon>Eretmocerus</taxon>
    </lineage>
</organism>
<evidence type="ECO:0000313" key="2">
    <source>
        <dbReference type="Proteomes" id="UP001239111"/>
    </source>
</evidence>
<comment type="caution">
    <text evidence="1">The sequence shown here is derived from an EMBL/GenBank/DDBJ whole genome shotgun (WGS) entry which is preliminary data.</text>
</comment>
<gene>
    <name evidence="1" type="ORF">QAD02_016373</name>
</gene>
<proteinExistence type="predicted"/>